<gene>
    <name evidence="7" type="ORF">HCJ94_20640</name>
</gene>
<dbReference type="InterPro" id="IPR050172">
    <property type="entry name" value="SsuD_RutA_monooxygenase"/>
</dbReference>
<dbReference type="PANTHER" id="PTHR42847">
    <property type="entry name" value="ALKANESULFONATE MONOOXYGENASE"/>
    <property type="match status" value="1"/>
</dbReference>
<evidence type="ECO:0000256" key="5">
    <source>
        <dbReference type="SAM" id="MobiDB-lite"/>
    </source>
</evidence>
<dbReference type="PANTHER" id="PTHR42847:SF4">
    <property type="entry name" value="ALKANESULFONATE MONOOXYGENASE-RELATED"/>
    <property type="match status" value="1"/>
</dbReference>
<evidence type="ECO:0000256" key="3">
    <source>
        <dbReference type="ARBA" id="ARBA00023002"/>
    </source>
</evidence>
<evidence type="ECO:0000256" key="4">
    <source>
        <dbReference type="ARBA" id="ARBA00023033"/>
    </source>
</evidence>
<evidence type="ECO:0000256" key="1">
    <source>
        <dbReference type="ARBA" id="ARBA00022630"/>
    </source>
</evidence>
<dbReference type="InterPro" id="IPR036661">
    <property type="entry name" value="Luciferase-like_sf"/>
</dbReference>
<name>A0ABX0ZEH5_9ACTN</name>
<dbReference type="EMBL" id="JAATEO010000023">
    <property type="protein sequence ID" value="NJP34320.1"/>
    <property type="molecule type" value="Genomic_DNA"/>
</dbReference>
<dbReference type="Proteomes" id="UP000783871">
    <property type="component" value="Unassembled WGS sequence"/>
</dbReference>
<protein>
    <submittedName>
        <fullName evidence="7">LLM class flavin-dependent oxidoreductase</fullName>
    </submittedName>
</protein>
<feature type="region of interest" description="Disordered" evidence="5">
    <location>
        <begin position="115"/>
        <end position="153"/>
    </location>
</feature>
<feature type="compositionally biased region" description="Basic and acidic residues" evidence="5">
    <location>
        <begin position="118"/>
        <end position="128"/>
    </location>
</feature>
<proteinExistence type="predicted"/>
<keyword evidence="4" id="KW-0503">Monooxygenase</keyword>
<keyword evidence="8" id="KW-1185">Reference proteome</keyword>
<dbReference type="SUPFAM" id="SSF51679">
    <property type="entry name" value="Bacterial luciferase-like"/>
    <property type="match status" value="1"/>
</dbReference>
<keyword evidence="1" id="KW-0285">Flavoprotein</keyword>
<dbReference type="RefSeq" id="WP_168002673.1">
    <property type="nucleotide sequence ID" value="NZ_JAATEO010000023.1"/>
</dbReference>
<feature type="domain" description="Luciferase-like" evidence="6">
    <location>
        <begin position="16"/>
        <end position="121"/>
    </location>
</feature>
<keyword evidence="2" id="KW-0288">FMN</keyword>
<evidence type="ECO:0000256" key="2">
    <source>
        <dbReference type="ARBA" id="ARBA00022643"/>
    </source>
</evidence>
<organism evidence="7 8">
    <name type="scientific">Micromonospora thermarum</name>
    <dbReference type="NCBI Taxonomy" id="2720024"/>
    <lineage>
        <taxon>Bacteria</taxon>
        <taxon>Bacillati</taxon>
        <taxon>Actinomycetota</taxon>
        <taxon>Actinomycetes</taxon>
        <taxon>Micromonosporales</taxon>
        <taxon>Micromonosporaceae</taxon>
        <taxon>Micromonospora</taxon>
    </lineage>
</organism>
<sequence>MPRYAVGLPNVGPFAEARQLVDMAVAAGERGWDAVFLWDHVLYQDDWPVTNSVVVASAIAARTSRIRLGVLVTALPRRRVQTVARETVTLDTLSGGRLVFGAGIGSMDSEYAAFGEDPDLRSRGRRLDGGGVGSTPRGSASSRALPPDPRGRP</sequence>
<accession>A0ABX0ZEH5</accession>
<evidence type="ECO:0000259" key="6">
    <source>
        <dbReference type="Pfam" id="PF00296"/>
    </source>
</evidence>
<reference evidence="7 8" key="1">
    <citation type="submission" date="2020-03" db="EMBL/GenBank/DDBJ databases">
        <title>WGS of actinomycetes isolated from Thailand.</title>
        <authorList>
            <person name="Thawai C."/>
        </authorList>
    </citation>
    <scope>NUCLEOTIDE SEQUENCE [LARGE SCALE GENOMIC DNA]</scope>
    <source>
        <strain evidence="7 8">HSS6-12</strain>
    </source>
</reference>
<comment type="caution">
    <text evidence="7">The sequence shown here is derived from an EMBL/GenBank/DDBJ whole genome shotgun (WGS) entry which is preliminary data.</text>
</comment>
<evidence type="ECO:0000313" key="7">
    <source>
        <dbReference type="EMBL" id="NJP34320.1"/>
    </source>
</evidence>
<dbReference type="InterPro" id="IPR011251">
    <property type="entry name" value="Luciferase-like_dom"/>
</dbReference>
<dbReference type="Pfam" id="PF00296">
    <property type="entry name" value="Bac_luciferase"/>
    <property type="match status" value="1"/>
</dbReference>
<dbReference type="Gene3D" id="3.20.20.30">
    <property type="entry name" value="Luciferase-like domain"/>
    <property type="match status" value="1"/>
</dbReference>
<keyword evidence="3" id="KW-0560">Oxidoreductase</keyword>
<evidence type="ECO:0000313" key="8">
    <source>
        <dbReference type="Proteomes" id="UP000783871"/>
    </source>
</evidence>